<dbReference type="PATRIC" id="fig|886738.10.peg.819"/>
<dbReference type="AlphaFoldDB" id="F3KJT0"/>
<organism evidence="5">
    <name type="scientific">Candidatus Nitrosarchaeum limnium SFB1</name>
    <dbReference type="NCBI Taxonomy" id="886738"/>
    <lineage>
        <taxon>Archaea</taxon>
        <taxon>Nitrososphaerota</taxon>
        <taxon>Nitrososphaeria</taxon>
        <taxon>Nitrosopumilales</taxon>
        <taxon>Nitrosopumilaceae</taxon>
        <taxon>Nitrosarchaeum</taxon>
    </lineage>
</organism>
<dbReference type="InterPro" id="IPR004088">
    <property type="entry name" value="KH_dom_type_1"/>
</dbReference>
<dbReference type="Proteomes" id="UP000004348">
    <property type="component" value="Chromosome"/>
</dbReference>
<reference evidence="5" key="1">
    <citation type="journal article" date="2011" name="PLoS ONE">
        <title>Genome of a low-salinity ammonia-oxidizing archaeon determined by single-cell and metagenomic analysis.</title>
        <authorList>
            <person name="Blainey P.C."/>
            <person name="Mosier A.C."/>
            <person name="Potanina A."/>
            <person name="Francis C.A."/>
            <person name="Quake S.R."/>
        </authorList>
    </citation>
    <scope>NUCLEOTIDE SEQUENCE [LARGE SCALE GENOMIC DNA]</scope>
    <source>
        <strain evidence="5">SFB1</strain>
    </source>
</reference>
<dbReference type="InterPro" id="IPR052041">
    <property type="entry name" value="Nucleic_acid_metab_PIN/TRAM"/>
</dbReference>
<dbReference type="SUPFAM" id="SSF54814">
    <property type="entry name" value="Prokaryotic type KH domain (KH-domain type II)"/>
    <property type="match status" value="1"/>
</dbReference>
<proteinExistence type="inferred from homology"/>
<evidence type="ECO:0000259" key="4">
    <source>
        <dbReference type="SMART" id="SM00670"/>
    </source>
</evidence>
<protein>
    <submittedName>
        <fullName evidence="5">ATPase</fullName>
    </submittedName>
</protein>
<dbReference type="HOGENOM" id="CLU_023387_0_0_2"/>
<dbReference type="InterPro" id="IPR002716">
    <property type="entry name" value="PIN_dom"/>
</dbReference>
<dbReference type="InterPro" id="IPR009019">
    <property type="entry name" value="KH_sf_prok-type"/>
</dbReference>
<feature type="domain" description="PIN" evidence="4">
    <location>
        <begin position="6"/>
        <end position="120"/>
    </location>
</feature>
<dbReference type="PANTHER" id="PTHR11603">
    <property type="entry name" value="AAA FAMILY ATPASE"/>
    <property type="match status" value="1"/>
</dbReference>
<dbReference type="Gene3D" id="3.40.50.300">
    <property type="entry name" value="P-loop containing nucleotide triphosphate hydrolases"/>
    <property type="match status" value="1"/>
</dbReference>
<evidence type="ECO:0000256" key="1">
    <source>
        <dbReference type="ARBA" id="ARBA00046345"/>
    </source>
</evidence>
<feature type="domain" description="K Homology" evidence="3">
    <location>
        <begin position="485"/>
        <end position="558"/>
    </location>
</feature>
<dbReference type="InterPro" id="IPR001482">
    <property type="entry name" value="T2SS/T4SS_dom"/>
</dbReference>
<dbReference type="InterPro" id="IPR027417">
    <property type="entry name" value="P-loop_NTPase"/>
</dbReference>
<dbReference type="InterPro" id="IPR036612">
    <property type="entry name" value="KH_dom_type_1_sf"/>
</dbReference>
<dbReference type="EMBL" id="AEGP01000029">
    <property type="protein sequence ID" value="EGG42557.1"/>
    <property type="molecule type" value="Genomic_DNA"/>
</dbReference>
<keyword evidence="2" id="KW-0694">RNA-binding</keyword>
<evidence type="ECO:0000313" key="5">
    <source>
        <dbReference type="EMBL" id="EGG42557.1"/>
    </source>
</evidence>
<dbReference type="Gene3D" id="3.30.1370.10">
    <property type="entry name" value="K Homology domain, type 1"/>
    <property type="match status" value="1"/>
</dbReference>
<comment type="caution">
    <text evidence="5">The sequence shown here is derived from an EMBL/GenBank/DDBJ whole genome shotgun (WGS) entry which is preliminary data.</text>
</comment>
<dbReference type="Gene3D" id="3.40.50.1010">
    <property type="entry name" value="5'-nuclease"/>
    <property type="match status" value="1"/>
</dbReference>
<dbReference type="CDD" id="cd09878">
    <property type="entry name" value="PIN_VapC_VirB11L-ATPase-like"/>
    <property type="match status" value="1"/>
</dbReference>
<dbReference type="InterPro" id="IPR029060">
    <property type="entry name" value="PIN-like_dom_sf"/>
</dbReference>
<sequence length="608" mass="67581">MIKDLSKIVADTSIIINGQLVVQIESGNIQNSEIIIPQAVLDELQSQASQKKEHGFIGLEVIKKLKDLADKFGLVISIKGSHPTSEDIRMAGSGRIDAIIKDVAKQNQAVLYTSDNVQHLVAQAEGLESIFVKPVSKNIDLEFLKFFDSETMSVHLKENMPPMAKKGKPGSFVLTKLSDELLSKEYLQFISSQILETTSINDSSTLEISKTGASVVQYNDYRIAITHPPFSEAFEITIVHPIVKLTLDDYEISEELMKRFSDRAEGIIISGPPGSGKSTLASSLADFYYHKGKIVKTFESPRDLQVNPGITQYTKLDGSFDNSADILLLVRPDYTIFDEVRRREDFRTFADLRLTGVGMVGVVHANSPLDAIQRFIGKIELGIIPNVIDTVVFVKDGQIGKIYDLELVVKVPTGMTESDLARPVIEIRNFADNVLEHEIYTFGEENVIVPVSKRTQKVGIEKLAEDKIRDYFKKFDPAVHVEILSENRARVMVNKNSMASIIGKGGSNINEIEKLLKIHIDVVEKTSHSDPSSPLSFTFSESKTALLLNVGREYSSMHADLYVNDNYVTSVRVGKKGEIMIPKRSEASRSIVKLASSQNDIQIFLKDS</sequence>
<dbReference type="SMART" id="SM00670">
    <property type="entry name" value="PINc"/>
    <property type="match status" value="1"/>
</dbReference>
<dbReference type="Pfam" id="PF00013">
    <property type="entry name" value="KH_1"/>
    <property type="match status" value="1"/>
</dbReference>
<evidence type="ECO:0000259" key="3">
    <source>
        <dbReference type="SMART" id="SM00322"/>
    </source>
</evidence>
<dbReference type="NCBIfam" id="NF010335">
    <property type="entry name" value="PRK13764.1"/>
    <property type="match status" value="1"/>
</dbReference>
<dbReference type="GO" id="GO:0003723">
    <property type="term" value="F:RNA binding"/>
    <property type="evidence" value="ECO:0007669"/>
    <property type="project" value="UniProtKB-UniRule"/>
</dbReference>
<dbReference type="PROSITE" id="PS50084">
    <property type="entry name" value="KH_TYPE_1"/>
    <property type="match status" value="1"/>
</dbReference>
<comment type="similarity">
    <text evidence="1">In the N-terminal section; belongs to the PINc/VapC protein family.</text>
</comment>
<gene>
    <name evidence="5" type="ORF">Nlim_0738</name>
</gene>
<evidence type="ECO:0000256" key="2">
    <source>
        <dbReference type="PROSITE-ProRule" id="PRU00117"/>
    </source>
</evidence>
<dbReference type="Pfam" id="PF00437">
    <property type="entry name" value="T2SSE"/>
    <property type="match status" value="1"/>
</dbReference>
<dbReference type="SUPFAM" id="SSF52540">
    <property type="entry name" value="P-loop containing nucleoside triphosphate hydrolases"/>
    <property type="match status" value="1"/>
</dbReference>
<dbReference type="STRING" id="886738.Nlim_0738"/>
<name>F3KJT0_9ARCH</name>
<accession>F3KJT0</accession>
<dbReference type="InterPro" id="IPR004087">
    <property type="entry name" value="KH_dom"/>
</dbReference>
<dbReference type="SMART" id="SM00322">
    <property type="entry name" value="KH"/>
    <property type="match status" value="1"/>
</dbReference>
<dbReference type="PANTHER" id="PTHR11603:SF147">
    <property type="entry name" value="MEMBRANE PROTEIN"/>
    <property type="match status" value="1"/>
</dbReference>
<dbReference type="SUPFAM" id="SSF88723">
    <property type="entry name" value="PIN domain-like"/>
    <property type="match status" value="1"/>
</dbReference>